<protein>
    <submittedName>
        <fullName evidence="3">Regulatory protein FanA</fullName>
    </submittedName>
</protein>
<accession>A0A0S3PNQ8</accession>
<name>A0A0S3PNQ8_ECOLX</name>
<dbReference type="RefSeq" id="WP_001595082.1">
    <property type="nucleotide sequence ID" value="NZ_AP014654.1"/>
</dbReference>
<organism evidence="3">
    <name type="scientific">Escherichia coli O169:H41</name>
    <dbReference type="NCBI Taxonomy" id="1446701"/>
    <lineage>
        <taxon>Bacteria</taxon>
        <taxon>Pseudomonadati</taxon>
        <taxon>Pseudomonadota</taxon>
        <taxon>Gammaproteobacteria</taxon>
        <taxon>Enterobacterales</taxon>
        <taxon>Enterobacteriaceae</taxon>
        <taxon>Escherichia</taxon>
    </lineage>
</organism>
<keyword evidence="3" id="KW-0614">Plasmid</keyword>
<dbReference type="GO" id="GO:0006355">
    <property type="term" value="P:regulation of DNA-templated transcription"/>
    <property type="evidence" value="ECO:0007669"/>
    <property type="project" value="InterPro"/>
</dbReference>
<evidence type="ECO:0000256" key="1">
    <source>
        <dbReference type="ARBA" id="ARBA00023015"/>
    </source>
</evidence>
<dbReference type="Gene3D" id="1.10.10.2690">
    <property type="match status" value="1"/>
</dbReference>
<dbReference type="PRINTS" id="PR01554">
    <property type="entry name" value="FIMREGULATRY"/>
</dbReference>
<keyword evidence="1" id="KW-0805">Transcription regulation</keyword>
<evidence type="ECO:0000313" key="3">
    <source>
        <dbReference type="EMBL" id="BAT57226.1"/>
    </source>
</evidence>
<gene>
    <name evidence="3" type="primary">fanA</name>
</gene>
<proteinExistence type="predicted"/>
<geneLocation type="plasmid" evidence="3">
    <name>pEntYN10</name>
</geneLocation>
<dbReference type="Pfam" id="PF03333">
    <property type="entry name" value="PapB"/>
    <property type="match status" value="1"/>
</dbReference>
<dbReference type="InterPro" id="IPR053721">
    <property type="entry name" value="Fimbrial_Adhesin_Reg"/>
</dbReference>
<reference evidence="3" key="1">
    <citation type="journal article" date="2015" name="Virulence">
        <title>Characterization of unstable pEntYN10 from enterotoxigenic Escherichia coli (ETEC) O169:H41.</title>
        <authorList>
            <person name="Ban E."/>
            <person name="Yoshida Y."/>
            <person name="Wakushima M."/>
            <person name="Wajima T."/>
            <person name="Hamabata T."/>
            <person name="Ichikawa N."/>
            <person name="Abe H."/>
            <person name="Horiguchi Y."/>
            <person name="Hara-Kudo Y."/>
            <person name="Kage-Nakadai E."/>
            <person name="Yamamoto T."/>
            <person name="Wada T."/>
            <person name="Nishikawa Y."/>
        </authorList>
    </citation>
    <scope>NUCLEOTIDE SEQUENCE</scope>
    <source>
        <strain evidence="3">O169:H41</strain>
        <plasmid evidence="3">pEntYN10</plasmid>
    </source>
</reference>
<keyword evidence="2" id="KW-0804">Transcription</keyword>
<sequence length="91" mass="10723">MDWLSKDEYLFREKNGHLIKGMVHKEHFRLLIELSNIRSAKVIYALEGVLVNGMDVKHVCEVYGVTPSYFNRALRRMQEISYCTACMAQYY</sequence>
<dbReference type="EMBL" id="AP014654">
    <property type="protein sequence ID" value="BAT57226.1"/>
    <property type="molecule type" value="Genomic_DNA"/>
</dbReference>
<evidence type="ECO:0000256" key="2">
    <source>
        <dbReference type="ARBA" id="ARBA00023163"/>
    </source>
</evidence>
<dbReference type="AlphaFoldDB" id="A0A0S3PNQ8"/>
<dbReference type="InterPro" id="IPR004356">
    <property type="entry name" value="Adhesin_operon_reg_prot"/>
</dbReference>